<dbReference type="Proteomes" id="UP000663193">
    <property type="component" value="Chromosome 16"/>
</dbReference>
<evidence type="ECO:0000313" key="4">
    <source>
        <dbReference type="Proteomes" id="UP000663193"/>
    </source>
</evidence>
<feature type="region of interest" description="Disordered" evidence="1">
    <location>
        <begin position="114"/>
        <end position="167"/>
    </location>
</feature>
<evidence type="ECO:0000256" key="2">
    <source>
        <dbReference type="SAM" id="SignalP"/>
    </source>
</evidence>
<feature type="region of interest" description="Disordered" evidence="1">
    <location>
        <begin position="47"/>
        <end position="86"/>
    </location>
</feature>
<feature type="compositionally biased region" description="Low complexity" evidence="1">
    <location>
        <begin position="56"/>
        <end position="76"/>
    </location>
</feature>
<dbReference type="OMA" id="QTSYARK"/>
<reference evidence="4" key="1">
    <citation type="journal article" date="2021" name="BMC Genomics">
        <title>Chromosome-level genome assembly and manually-curated proteome of model necrotroph Parastagonospora nodorum Sn15 reveals a genome-wide trove of candidate effector homologs, and redundancy of virulence-related functions within an accessory chromosome.</title>
        <authorList>
            <person name="Bertazzoni S."/>
            <person name="Jones D.A.B."/>
            <person name="Phan H.T."/>
            <person name="Tan K.-C."/>
            <person name="Hane J.K."/>
        </authorList>
    </citation>
    <scope>NUCLEOTIDE SEQUENCE [LARGE SCALE GENOMIC DNA]</scope>
    <source>
        <strain evidence="4">SN15 / ATCC MYA-4574 / FGSC 10173)</strain>
    </source>
</reference>
<evidence type="ECO:0000313" key="3">
    <source>
        <dbReference type="EMBL" id="QRD04262.1"/>
    </source>
</evidence>
<gene>
    <name evidence="3" type="ORF">JI435_129950</name>
</gene>
<name>A0A7U2FFE4_PHANO</name>
<feature type="compositionally biased region" description="Gly residues" evidence="1">
    <location>
        <begin position="131"/>
        <end position="157"/>
    </location>
</feature>
<protein>
    <submittedName>
        <fullName evidence="3">Uncharacterized protein</fullName>
    </submittedName>
</protein>
<keyword evidence="4" id="KW-1185">Reference proteome</keyword>
<dbReference type="AlphaFoldDB" id="A0A7U2FFE4"/>
<dbReference type="KEGG" id="pno:SNOG_12995"/>
<sequence length="167" mass="16239">MRSTSFVAVALCAFASTAYSAPTPQLSNIIGSITNPGAGNNNKFEGIANGNGNGNGNHNEAGNNNGNKNEAGNKNGAGNGNTIKFPSLGLKERDAQPGLLDGLSGITNTIGSITNPTAGSGNSFKDIANGNGNGNGNGNSAGNGNGNGNSAGNGNQAGNGNSVSFKA</sequence>
<accession>A0A7U2FFE4</accession>
<dbReference type="EMBL" id="CP069038">
    <property type="protein sequence ID" value="QRD04262.1"/>
    <property type="molecule type" value="Genomic_DNA"/>
</dbReference>
<evidence type="ECO:0000256" key="1">
    <source>
        <dbReference type="SAM" id="MobiDB-lite"/>
    </source>
</evidence>
<dbReference type="OrthoDB" id="3799612at2759"/>
<organism evidence="3 4">
    <name type="scientific">Phaeosphaeria nodorum (strain SN15 / ATCC MYA-4574 / FGSC 10173)</name>
    <name type="common">Glume blotch fungus</name>
    <name type="synonym">Parastagonospora nodorum</name>
    <dbReference type="NCBI Taxonomy" id="321614"/>
    <lineage>
        <taxon>Eukaryota</taxon>
        <taxon>Fungi</taxon>
        <taxon>Dikarya</taxon>
        <taxon>Ascomycota</taxon>
        <taxon>Pezizomycotina</taxon>
        <taxon>Dothideomycetes</taxon>
        <taxon>Pleosporomycetidae</taxon>
        <taxon>Pleosporales</taxon>
        <taxon>Pleosporineae</taxon>
        <taxon>Phaeosphaeriaceae</taxon>
        <taxon>Parastagonospora</taxon>
    </lineage>
</organism>
<dbReference type="RefSeq" id="XP_001803209.1">
    <property type="nucleotide sequence ID" value="XM_001803157.1"/>
</dbReference>
<feature type="compositionally biased region" description="Polar residues" evidence="1">
    <location>
        <begin position="114"/>
        <end position="123"/>
    </location>
</feature>
<proteinExistence type="predicted"/>
<keyword evidence="2" id="KW-0732">Signal</keyword>
<dbReference type="VEuPathDB" id="FungiDB:JI435_129950"/>
<feature type="compositionally biased region" description="Low complexity" evidence="1">
    <location>
        <begin position="158"/>
        <end position="167"/>
    </location>
</feature>
<feature type="signal peptide" evidence="2">
    <location>
        <begin position="1"/>
        <end position="20"/>
    </location>
</feature>
<feature type="chain" id="PRO_5034310853" evidence="2">
    <location>
        <begin position="21"/>
        <end position="167"/>
    </location>
</feature>